<dbReference type="InterPro" id="IPR002347">
    <property type="entry name" value="SDR_fam"/>
</dbReference>
<feature type="domain" description="Ketoreductase" evidence="1">
    <location>
        <begin position="40"/>
        <end position="217"/>
    </location>
</feature>
<name>A0A6A6TT07_9PLEO</name>
<dbReference type="PANTHER" id="PTHR43975">
    <property type="entry name" value="ZGC:101858"/>
    <property type="match status" value="1"/>
</dbReference>
<dbReference type="Proteomes" id="UP000799324">
    <property type="component" value="Unassembled WGS sequence"/>
</dbReference>
<sequence>MADQVDPNLFTTPYQLTKTLHRDVYPAVDSTSPSLKVTGKVVLVTGAGGGLGYAIAKAWSDANAKGIVLVGRDTKTLESTAADLEVPYLVVPGDITKEADVESIFGKAVEKFETIDTVINASGTLTLGPIAALEPSTWWAAYEINIKGPYNLAHYFIKASGGKGTFINLVSIGAFGLAPGMSSYSPSTLARVKFGQHLALEQPDLRVFSVHPGVVEVSKGRGAIVDFFTPFAKDKQALTGGFTLYLQKPEADYLRGGFSSVNWDIEEMEQHKEEITEGNLLQLRGESTSLNAKLGPEGHPWSKK</sequence>
<proteinExistence type="predicted"/>
<organism evidence="2 3">
    <name type="scientific">Lophiostoma macrostomum CBS 122681</name>
    <dbReference type="NCBI Taxonomy" id="1314788"/>
    <lineage>
        <taxon>Eukaryota</taxon>
        <taxon>Fungi</taxon>
        <taxon>Dikarya</taxon>
        <taxon>Ascomycota</taxon>
        <taxon>Pezizomycotina</taxon>
        <taxon>Dothideomycetes</taxon>
        <taxon>Pleosporomycetidae</taxon>
        <taxon>Pleosporales</taxon>
        <taxon>Lophiostomataceae</taxon>
        <taxon>Lophiostoma</taxon>
    </lineage>
</organism>
<evidence type="ECO:0000313" key="3">
    <source>
        <dbReference type="Proteomes" id="UP000799324"/>
    </source>
</evidence>
<dbReference type="InterPro" id="IPR036291">
    <property type="entry name" value="NAD(P)-bd_dom_sf"/>
</dbReference>
<accession>A0A6A6TT07</accession>
<keyword evidence="3" id="KW-1185">Reference proteome</keyword>
<dbReference type="InterPro" id="IPR057326">
    <property type="entry name" value="KR_dom"/>
</dbReference>
<dbReference type="PANTHER" id="PTHR43975:SF2">
    <property type="entry name" value="EG:BACR7A4.14 PROTEIN-RELATED"/>
    <property type="match status" value="1"/>
</dbReference>
<reference evidence="2" key="1">
    <citation type="journal article" date="2020" name="Stud. Mycol.">
        <title>101 Dothideomycetes genomes: a test case for predicting lifestyles and emergence of pathogens.</title>
        <authorList>
            <person name="Haridas S."/>
            <person name="Albert R."/>
            <person name="Binder M."/>
            <person name="Bloem J."/>
            <person name="Labutti K."/>
            <person name="Salamov A."/>
            <person name="Andreopoulos B."/>
            <person name="Baker S."/>
            <person name="Barry K."/>
            <person name="Bills G."/>
            <person name="Bluhm B."/>
            <person name="Cannon C."/>
            <person name="Castanera R."/>
            <person name="Culley D."/>
            <person name="Daum C."/>
            <person name="Ezra D."/>
            <person name="Gonzalez J."/>
            <person name="Henrissat B."/>
            <person name="Kuo A."/>
            <person name="Liang C."/>
            <person name="Lipzen A."/>
            <person name="Lutzoni F."/>
            <person name="Magnuson J."/>
            <person name="Mondo S."/>
            <person name="Nolan M."/>
            <person name="Ohm R."/>
            <person name="Pangilinan J."/>
            <person name="Park H.-J."/>
            <person name="Ramirez L."/>
            <person name="Alfaro M."/>
            <person name="Sun H."/>
            <person name="Tritt A."/>
            <person name="Yoshinaga Y."/>
            <person name="Zwiers L.-H."/>
            <person name="Turgeon B."/>
            <person name="Goodwin S."/>
            <person name="Spatafora J."/>
            <person name="Crous P."/>
            <person name="Grigoriev I."/>
        </authorList>
    </citation>
    <scope>NUCLEOTIDE SEQUENCE</scope>
    <source>
        <strain evidence="2">CBS 122681</strain>
    </source>
</reference>
<evidence type="ECO:0000259" key="1">
    <source>
        <dbReference type="SMART" id="SM00822"/>
    </source>
</evidence>
<dbReference type="PRINTS" id="PR00081">
    <property type="entry name" value="GDHRDH"/>
</dbReference>
<dbReference type="AlphaFoldDB" id="A0A6A6TT07"/>
<evidence type="ECO:0000313" key="2">
    <source>
        <dbReference type="EMBL" id="KAF2662083.1"/>
    </source>
</evidence>
<dbReference type="OrthoDB" id="1933717at2759"/>
<gene>
    <name evidence="2" type="ORF">K491DRAFT_646789</name>
</gene>
<dbReference type="Gene3D" id="3.40.50.720">
    <property type="entry name" value="NAD(P)-binding Rossmann-like Domain"/>
    <property type="match status" value="1"/>
</dbReference>
<dbReference type="EMBL" id="MU004291">
    <property type="protein sequence ID" value="KAF2662083.1"/>
    <property type="molecule type" value="Genomic_DNA"/>
</dbReference>
<dbReference type="SMART" id="SM00822">
    <property type="entry name" value="PKS_KR"/>
    <property type="match status" value="1"/>
</dbReference>
<dbReference type="SUPFAM" id="SSF51735">
    <property type="entry name" value="NAD(P)-binding Rossmann-fold domains"/>
    <property type="match status" value="1"/>
</dbReference>
<dbReference type="Pfam" id="PF00106">
    <property type="entry name" value="adh_short"/>
    <property type="match status" value="1"/>
</dbReference>
<dbReference type="CDD" id="cd05233">
    <property type="entry name" value="SDR_c"/>
    <property type="match status" value="1"/>
</dbReference>
<protein>
    <submittedName>
        <fullName evidence="2">NAD(P)-binding protein</fullName>
    </submittedName>
</protein>